<dbReference type="InterPro" id="IPR000938">
    <property type="entry name" value="CAP-Gly_domain"/>
</dbReference>
<dbReference type="OrthoDB" id="2130750at2759"/>
<evidence type="ECO:0000313" key="6">
    <source>
        <dbReference type="EMBL" id="EGD78659.1"/>
    </source>
</evidence>
<dbReference type="KEGG" id="sre:PTSG_01638"/>
<dbReference type="SMART" id="SM01052">
    <property type="entry name" value="CAP_GLY"/>
    <property type="match status" value="1"/>
</dbReference>
<dbReference type="PANTHER" id="PTHR18916:SF85">
    <property type="entry name" value="TUBULIN-FOLDING COFACTOR B"/>
    <property type="match status" value="1"/>
</dbReference>
<dbReference type="GO" id="GO:0007023">
    <property type="term" value="P:post-chaperonin tubulin folding pathway"/>
    <property type="evidence" value="ECO:0007669"/>
    <property type="project" value="InterPro"/>
</dbReference>
<dbReference type="InterPro" id="IPR045172">
    <property type="entry name" value="TBCB_Ubl"/>
</dbReference>
<dbReference type="GO" id="GO:0007021">
    <property type="term" value="P:tubulin complex assembly"/>
    <property type="evidence" value="ECO:0007669"/>
    <property type="project" value="InterPro"/>
</dbReference>
<dbReference type="GO" id="GO:0051010">
    <property type="term" value="F:microtubule plus-end binding"/>
    <property type="evidence" value="ECO:0007669"/>
    <property type="project" value="TreeGrafter"/>
</dbReference>
<evidence type="ECO:0000313" key="7">
    <source>
        <dbReference type="Proteomes" id="UP000007799"/>
    </source>
</evidence>
<accession>F2TYI5</accession>
<dbReference type="Pfam" id="PF01302">
    <property type="entry name" value="CAP_GLY"/>
    <property type="match status" value="1"/>
</dbReference>
<dbReference type="FunFam" id="2.30.30.190:FF:000013">
    <property type="entry name" value="Tubulin-folding cofactor B"/>
    <property type="match status" value="1"/>
</dbReference>
<dbReference type="Pfam" id="PF14560">
    <property type="entry name" value="Ubiquitin_2"/>
    <property type="match status" value="1"/>
</dbReference>
<dbReference type="Gene3D" id="2.30.30.190">
    <property type="entry name" value="CAP Gly-rich-like domain"/>
    <property type="match status" value="1"/>
</dbReference>
<dbReference type="InterPro" id="IPR036859">
    <property type="entry name" value="CAP-Gly_dom_sf"/>
</dbReference>
<comment type="similarity">
    <text evidence="4">Belongs to the TBCB family.</text>
</comment>
<evidence type="ECO:0000256" key="4">
    <source>
        <dbReference type="ARBA" id="ARBA00025779"/>
    </source>
</evidence>
<reference evidence="6" key="1">
    <citation type="submission" date="2009-08" db="EMBL/GenBank/DDBJ databases">
        <title>Annotation of Salpingoeca rosetta.</title>
        <authorList>
            <consortium name="The Broad Institute Genome Sequencing Platform"/>
            <person name="Russ C."/>
            <person name="Cuomo C."/>
            <person name="Burger G."/>
            <person name="Gray M.W."/>
            <person name="Holland P.W.H."/>
            <person name="King N."/>
            <person name="Lang F.B.F."/>
            <person name="Roger A.J."/>
            <person name="Ruiz-Trillo I."/>
            <person name="Young S.K."/>
            <person name="Zeng Q."/>
            <person name="Gargeya S."/>
            <person name="Alvarado L."/>
            <person name="Berlin A."/>
            <person name="Chapman S.B."/>
            <person name="Chen Z."/>
            <person name="Freedman E."/>
            <person name="Gellesch M."/>
            <person name="Goldberg J."/>
            <person name="Griggs A."/>
            <person name="Gujja S."/>
            <person name="Heilman E."/>
            <person name="Heiman D."/>
            <person name="Howarth C."/>
            <person name="Mehta T."/>
            <person name="Neiman D."/>
            <person name="Pearson M."/>
            <person name="Roberts A."/>
            <person name="Saif S."/>
            <person name="Shea T."/>
            <person name="Shenoy N."/>
            <person name="Sisk P."/>
            <person name="Stolte C."/>
            <person name="Sykes S."/>
            <person name="White J."/>
            <person name="Yandava C."/>
            <person name="Haas B."/>
            <person name="Nusbaum C."/>
            <person name="Birren B."/>
        </authorList>
    </citation>
    <scope>NUCLEOTIDE SEQUENCE [LARGE SCALE GENOMIC DNA]</scope>
    <source>
        <strain evidence="6">ATCC 50818</strain>
    </source>
</reference>
<dbReference type="GO" id="GO:0031122">
    <property type="term" value="P:cytoplasmic microtubule organization"/>
    <property type="evidence" value="ECO:0007669"/>
    <property type="project" value="TreeGrafter"/>
</dbReference>
<dbReference type="GO" id="GO:0043014">
    <property type="term" value="F:alpha-tubulin binding"/>
    <property type="evidence" value="ECO:0007669"/>
    <property type="project" value="InterPro"/>
</dbReference>
<dbReference type="PROSITE" id="PS00845">
    <property type="entry name" value="CAP_GLY_1"/>
    <property type="match status" value="1"/>
</dbReference>
<feature type="domain" description="CAP-Gly" evidence="5">
    <location>
        <begin position="172"/>
        <end position="214"/>
    </location>
</feature>
<dbReference type="STRING" id="946362.F2TYI5"/>
<dbReference type="EMBL" id="GL832957">
    <property type="protein sequence ID" value="EGD78659.1"/>
    <property type="molecule type" value="Genomic_DNA"/>
</dbReference>
<dbReference type="RefSeq" id="XP_004997617.1">
    <property type="nucleotide sequence ID" value="XM_004997560.1"/>
</dbReference>
<dbReference type="InterPro" id="IPR000626">
    <property type="entry name" value="Ubiquitin-like_dom"/>
</dbReference>
<evidence type="ECO:0000256" key="3">
    <source>
        <dbReference type="ARBA" id="ARBA00023186"/>
    </source>
</evidence>
<evidence type="ECO:0000256" key="1">
    <source>
        <dbReference type="ARBA" id="ARBA00004496"/>
    </source>
</evidence>
<dbReference type="GO" id="GO:0005829">
    <property type="term" value="C:cytosol"/>
    <property type="evidence" value="ECO:0007669"/>
    <property type="project" value="UniProtKB-ARBA"/>
</dbReference>
<dbReference type="GO" id="GO:0005938">
    <property type="term" value="C:cell cortex"/>
    <property type="evidence" value="ECO:0007669"/>
    <property type="project" value="TreeGrafter"/>
</dbReference>
<dbReference type="InParanoid" id="F2TYI5"/>
<dbReference type="Gene3D" id="3.10.20.90">
    <property type="entry name" value="Phosphatidylinositol 3-kinase Catalytic Subunit, Chain A, domain 1"/>
    <property type="match status" value="1"/>
</dbReference>
<keyword evidence="7" id="KW-1185">Reference proteome</keyword>
<dbReference type="GeneID" id="16078213"/>
<dbReference type="GO" id="GO:0005634">
    <property type="term" value="C:nucleus"/>
    <property type="evidence" value="ECO:0007669"/>
    <property type="project" value="TreeGrafter"/>
</dbReference>
<protein>
    <recommendedName>
        <fullName evidence="5">CAP-Gly domain-containing protein</fullName>
    </recommendedName>
</protein>
<dbReference type="GO" id="GO:0035371">
    <property type="term" value="C:microtubule plus-end"/>
    <property type="evidence" value="ECO:0007669"/>
    <property type="project" value="TreeGrafter"/>
</dbReference>
<dbReference type="CDD" id="cd01789">
    <property type="entry name" value="Ubl_TBCB"/>
    <property type="match status" value="1"/>
</dbReference>
<dbReference type="eggNOG" id="KOG3206">
    <property type="taxonomic scope" value="Eukaryota"/>
</dbReference>
<keyword evidence="3" id="KW-0143">Chaperone</keyword>
<dbReference type="AlphaFoldDB" id="F2TYI5"/>
<dbReference type="OMA" id="DQYEQRT"/>
<gene>
    <name evidence="6" type="ORF">PTSG_01638</name>
</gene>
<name>F2TYI5_SALR5</name>
<dbReference type="PROSITE" id="PS50245">
    <property type="entry name" value="CAP_GLY_2"/>
    <property type="match status" value="1"/>
</dbReference>
<dbReference type="Proteomes" id="UP000007799">
    <property type="component" value="Unassembled WGS sequence"/>
</dbReference>
<sequence length="236" mass="26409">MTVVTLLVSGSTAKVHAEKRFNKSDTLGDVKGKLELVVGIPAASMRLKLKDETGNNVCTMEGDDTMLGAFPVRDFMSLFVENTDPSATVGEFDDVSKVKKFELTEEEYETRRGTVREFKEKMKLGRFDPEYQKQLEEAQKEEEDMVKAMKVGDRCECDTTKGTQRGTVRFIGPTEFKEGLWIGVQLDEPFGKNDGSVKGVRYFSCPPKYGAFLKPKAVRVGDYPEEDIGLSSDDEL</sequence>
<dbReference type="FunCoup" id="F2TYI5">
    <property type="interactions" value="1572"/>
</dbReference>
<evidence type="ECO:0000259" key="5">
    <source>
        <dbReference type="PROSITE" id="PS50245"/>
    </source>
</evidence>
<dbReference type="SUPFAM" id="SSF74924">
    <property type="entry name" value="Cap-Gly domain"/>
    <property type="match status" value="1"/>
</dbReference>
<dbReference type="SUPFAM" id="SSF54236">
    <property type="entry name" value="Ubiquitin-like"/>
    <property type="match status" value="1"/>
</dbReference>
<evidence type="ECO:0000256" key="2">
    <source>
        <dbReference type="ARBA" id="ARBA00022490"/>
    </source>
</evidence>
<comment type="subcellular location">
    <subcellularLocation>
        <location evidence="1">Cytoplasm</location>
    </subcellularLocation>
</comment>
<dbReference type="PANTHER" id="PTHR18916">
    <property type="entry name" value="DYNACTIN 1-RELATED MICROTUBULE-BINDING"/>
    <property type="match status" value="1"/>
</dbReference>
<dbReference type="InterPro" id="IPR029071">
    <property type="entry name" value="Ubiquitin-like_domsf"/>
</dbReference>
<keyword evidence="2" id="KW-0963">Cytoplasm</keyword>
<proteinExistence type="inferred from homology"/>
<organism evidence="7">
    <name type="scientific">Salpingoeca rosetta (strain ATCC 50818 / BSB-021)</name>
    <dbReference type="NCBI Taxonomy" id="946362"/>
    <lineage>
        <taxon>Eukaryota</taxon>
        <taxon>Choanoflagellata</taxon>
        <taxon>Craspedida</taxon>
        <taxon>Salpingoecidae</taxon>
        <taxon>Salpingoeca</taxon>
    </lineage>
</organism>